<dbReference type="Pfam" id="PF23475">
    <property type="entry name" value="zf-Tbcl_FmdE"/>
    <property type="match status" value="1"/>
</dbReference>
<dbReference type="Pfam" id="PF00994">
    <property type="entry name" value="MoCF_biosynth"/>
    <property type="match status" value="1"/>
</dbReference>
<dbReference type="InterPro" id="IPR036425">
    <property type="entry name" value="MoaB/Mog-like_dom_sf"/>
</dbReference>
<accession>A0A7J0BJS3</accession>
<reference evidence="2 3" key="1">
    <citation type="submission" date="2020-05" db="EMBL/GenBank/DDBJ databases">
        <title>Draft genome sequence of Desulfovibrio sp. strain HN2T.</title>
        <authorList>
            <person name="Ueno A."/>
            <person name="Tamazawa S."/>
            <person name="Tamamura S."/>
            <person name="Murakami T."/>
            <person name="Kiyama T."/>
            <person name="Inomata H."/>
            <person name="Amano Y."/>
            <person name="Miyakawa K."/>
            <person name="Tamaki H."/>
            <person name="Naganuma T."/>
            <person name="Kaneko K."/>
        </authorList>
    </citation>
    <scope>NUCLEOTIDE SEQUENCE [LARGE SCALE GENOMIC DNA]</scope>
    <source>
        <strain evidence="2 3">HN2</strain>
    </source>
</reference>
<sequence length="552" mass="60247">MTQGFKKIGEHTFDEFIEMATLFHNYPAPGLILGGYMVEEAKRHIPEGTLFEAISETSWCLPDAIQMLTPCTIGNGWVRVMNFGLYAMSLFDKHTGKGVRVWLDMHKLAPDSEIRTWYLKLKPKHEQDSDRLLQEIGEAGADILSVRPIQLRSDLLVKRSKGGIGECPVCHEAYPIVHGPICRSCKGENPYYTNAGDAAAGVVYPLPSAIKTVAAEEAMGREVVHDMTSIDPGKSKGAAFRKGQVFEVGDLCRLQHMGRNNLYIESGEVGEEWVHEDDCAKAFASAMSGVGVVIDGEPHEGKVTLKAAHDGLFRVNTDALYAFNLCPGVMAASRNGWTVVKEGAEVAGTRAIPLYLQRNDFVRAMQVLDSSEVPLFSVLPLRKAKVGVLITGDEVFSGKIEDRFEEIIRRKVTALGSEVHRAILVPDNREMIRDNARNLLDDGCNIIITTAGLSVDPDDVTRHGLVDAGAHDMLYGAPLLPGTMTLIGKIGTARLLGVPACALFFKHTSLDLILPRLLADVDVTRDDLARMGEGGMCLGCANCTFPKCPFGK</sequence>
<dbReference type="InterPro" id="IPR057035">
    <property type="entry name" value="Znf-Tbcl_FmdE"/>
</dbReference>
<dbReference type="PANTHER" id="PTHR39418">
    <property type="entry name" value="DEHYDROGENASE-RELATED"/>
    <property type="match status" value="1"/>
</dbReference>
<gene>
    <name evidence="2" type="ORF">DSM101010T_16890</name>
</gene>
<dbReference type="Proteomes" id="UP000503840">
    <property type="component" value="Unassembled WGS sequence"/>
</dbReference>
<dbReference type="InterPro" id="IPR053194">
    <property type="entry name" value="tRNA_methyltr_O"/>
</dbReference>
<dbReference type="UniPathway" id="UPA00344"/>
<comment type="caution">
    <text evidence="2">The sequence shown here is derived from an EMBL/GenBank/DDBJ whole genome shotgun (WGS) entry which is preliminary data.</text>
</comment>
<dbReference type="RefSeq" id="WP_174404992.1">
    <property type="nucleotide sequence ID" value="NZ_BLVO01000013.1"/>
</dbReference>
<dbReference type="InterPro" id="IPR001453">
    <property type="entry name" value="MoaB/Mog_dom"/>
</dbReference>
<keyword evidence="3" id="KW-1185">Reference proteome</keyword>
<dbReference type="SMART" id="SM00852">
    <property type="entry name" value="MoCF_biosynth"/>
    <property type="match status" value="1"/>
</dbReference>
<evidence type="ECO:0000313" key="3">
    <source>
        <dbReference type="Proteomes" id="UP000503840"/>
    </source>
</evidence>
<dbReference type="AlphaFoldDB" id="A0A7J0BJS3"/>
<dbReference type="CDD" id="cd03522">
    <property type="entry name" value="MoeA_like"/>
    <property type="match status" value="1"/>
</dbReference>
<evidence type="ECO:0000259" key="1">
    <source>
        <dbReference type="SMART" id="SM00852"/>
    </source>
</evidence>
<name>A0A7J0BJS3_9BACT</name>
<dbReference type="Gene3D" id="3.30.1330.130">
    <property type="match status" value="1"/>
</dbReference>
<feature type="domain" description="MoaB/Mog" evidence="1">
    <location>
        <begin position="387"/>
        <end position="519"/>
    </location>
</feature>
<organism evidence="2 3">
    <name type="scientific">Desulfovibrio subterraneus</name>
    <dbReference type="NCBI Taxonomy" id="2718620"/>
    <lineage>
        <taxon>Bacteria</taxon>
        <taxon>Pseudomonadati</taxon>
        <taxon>Thermodesulfobacteriota</taxon>
        <taxon>Desulfovibrionia</taxon>
        <taxon>Desulfovibrionales</taxon>
        <taxon>Desulfovibrionaceae</taxon>
        <taxon>Desulfovibrio</taxon>
    </lineage>
</organism>
<dbReference type="SUPFAM" id="SSF53218">
    <property type="entry name" value="Molybdenum cofactor biosynthesis proteins"/>
    <property type="match status" value="1"/>
</dbReference>
<dbReference type="Gene3D" id="3.30.60.80">
    <property type="match status" value="1"/>
</dbReference>
<dbReference type="PANTHER" id="PTHR39418:SF1">
    <property type="entry name" value="DEHYDROGENASE"/>
    <property type="match status" value="1"/>
</dbReference>
<dbReference type="InterPro" id="IPR003814">
    <property type="entry name" value="FmdEsu_dom"/>
</dbReference>
<proteinExistence type="predicted"/>
<dbReference type="Gene3D" id="3.40.980.10">
    <property type="entry name" value="MoaB/Mog-like domain"/>
    <property type="match status" value="1"/>
</dbReference>
<dbReference type="Pfam" id="PF02663">
    <property type="entry name" value="FmdE"/>
    <property type="match status" value="1"/>
</dbReference>
<dbReference type="SUPFAM" id="SSF143555">
    <property type="entry name" value="FwdE-like"/>
    <property type="match status" value="1"/>
</dbReference>
<dbReference type="EMBL" id="BLVO01000013">
    <property type="protein sequence ID" value="GFM33324.1"/>
    <property type="molecule type" value="Genomic_DNA"/>
</dbReference>
<evidence type="ECO:0000313" key="2">
    <source>
        <dbReference type="EMBL" id="GFM33324.1"/>
    </source>
</evidence>
<protein>
    <submittedName>
        <fullName evidence="2">Trehalose-binding protein</fullName>
    </submittedName>
</protein>